<reference evidence="6 7" key="1">
    <citation type="submission" date="2015-12" db="EMBL/GenBank/DDBJ databases">
        <title>Dictyostelia acquired genes for synthesis and detection of signals that induce cell-type specialization by lateral gene transfer from prokaryotes.</title>
        <authorList>
            <person name="Gloeckner G."/>
            <person name="Schaap P."/>
        </authorList>
    </citation>
    <scope>NUCLEOTIDE SEQUENCE [LARGE SCALE GENOMIC DNA]</scope>
    <source>
        <strain evidence="6 7">TK</strain>
    </source>
</reference>
<keyword evidence="3" id="KW-1133">Transmembrane helix</keyword>
<feature type="chain" id="PRO_5007593301" evidence="4">
    <location>
        <begin position="26"/>
        <end position="858"/>
    </location>
</feature>
<evidence type="ECO:0000256" key="1">
    <source>
        <dbReference type="ARBA" id="ARBA00022729"/>
    </source>
</evidence>
<keyword evidence="1 4" id="KW-0732">Signal</keyword>
<dbReference type="PANTHER" id="PTHR31341">
    <property type="entry name" value="IPT/TIG DOMAIN-CONTAINING PROTEIN-RELATED-RELATED"/>
    <property type="match status" value="1"/>
</dbReference>
<evidence type="ECO:0000313" key="7">
    <source>
        <dbReference type="Proteomes" id="UP000076078"/>
    </source>
</evidence>
<dbReference type="SUPFAM" id="SSF81296">
    <property type="entry name" value="E set domains"/>
    <property type="match status" value="1"/>
</dbReference>
<evidence type="ECO:0000256" key="2">
    <source>
        <dbReference type="ARBA" id="ARBA00023180"/>
    </source>
</evidence>
<dbReference type="EMBL" id="LODT01000028">
    <property type="protein sequence ID" value="KYQ93377.1"/>
    <property type="molecule type" value="Genomic_DNA"/>
</dbReference>
<feature type="domain" description="IPT/TIG" evidence="5">
    <location>
        <begin position="640"/>
        <end position="709"/>
    </location>
</feature>
<gene>
    <name evidence="6" type="ORF">DLAC_06058</name>
</gene>
<dbReference type="InterPro" id="IPR014756">
    <property type="entry name" value="Ig_E-set"/>
</dbReference>
<keyword evidence="3" id="KW-0472">Membrane</keyword>
<organism evidence="6 7">
    <name type="scientific">Tieghemostelium lacteum</name>
    <name type="common">Slime mold</name>
    <name type="synonym">Dictyostelium lacteum</name>
    <dbReference type="NCBI Taxonomy" id="361077"/>
    <lineage>
        <taxon>Eukaryota</taxon>
        <taxon>Amoebozoa</taxon>
        <taxon>Evosea</taxon>
        <taxon>Eumycetozoa</taxon>
        <taxon>Dictyostelia</taxon>
        <taxon>Dictyosteliales</taxon>
        <taxon>Raperosteliaceae</taxon>
        <taxon>Tieghemostelium</taxon>
    </lineage>
</organism>
<dbReference type="Pfam" id="PF01833">
    <property type="entry name" value="TIG"/>
    <property type="match status" value="2"/>
</dbReference>
<evidence type="ECO:0000259" key="5">
    <source>
        <dbReference type="Pfam" id="PF01833"/>
    </source>
</evidence>
<feature type="transmembrane region" description="Helical" evidence="3">
    <location>
        <begin position="819"/>
        <end position="843"/>
    </location>
</feature>
<protein>
    <submittedName>
        <fullName evidence="6">IPT/TIG domain-containing protein</fullName>
    </submittedName>
</protein>
<proteinExistence type="predicted"/>
<keyword evidence="2" id="KW-0325">Glycoprotein</keyword>
<dbReference type="FunCoup" id="A0A151ZHH9">
    <property type="interactions" value="14"/>
</dbReference>
<sequence length="858" mass="92783">MKIDKVTLCKTVLLLVSTMVMVTYGDVLTGNNNDSPFKLKFVITGGSTCQNIVSVSAVNTYTTADINCIDTNNGEITLKINEVTGIYTMTLNPAKSGSTAKLILTPYMDSTKNILPPTSGGSFSIFGSFWKDTPLRNYSKIVGMAIGDQPTTRITVVDNTQWDKIILTAPTGTGPFSVVFPTLIVTNYNMTFQPPIITSNKISNSQIALTGKNFGAVLDKISLKANSVDIDVVQISVPHTELLISNNYTQSQKIQLDVTVDSIGNTSPYSLYIRPLLKSVTSAPSKGGLITITGQYLNCQRSDGSASTVEISVVTSSSTVQCTNPTNPVQGDYTVLVCQLGSGIGDDLPLKVTIDSVTQDTSSVVLFTYGVPIIKSAETLSNGQILIHGESLGSDASSIVKFNDQQFSNAIAAGTLTVTAGFDQLTVKLPKNSQNGIIQVQVGKKISNQYNMSFKPLVTSCTKSPTEGGIVTVTGSYLSLFSFAKEPLSLVLSGDNPPIGLQSCQQDPNQTGYQLLCTSTPGTGLNNNVQITISSLSSEKFLLSYLEPHISESKQLVAYGLLNGSNFGQISSKAQLFYKKSLFSGSYSVDHHEVKFEIPPTEQPGTTVQVSLNVDGQVSNEMSFQIQPSVGGFSQVDTKGGPITINGAFFYYSRDISVQIGNNSCQSPTVIGSNRRQIACTLPAGSGKDIPISIKLDGTETQNPNNVSYAFTAPIIESYSCTPSCNNVNSTVYIRGKSLVSDNKTSIQIGKRDCIYVYNDLKFYDYVSCFLSFEADEQEKLIKIYPLNITVDGQSFIYPNFTYTYIKYVNPKPQGSVSWMIPAIVVPSFVGLLAITIALFILIRKHRRMKEIKKLFES</sequence>
<dbReference type="AlphaFoldDB" id="A0A151ZHH9"/>
<keyword evidence="7" id="KW-1185">Reference proteome</keyword>
<name>A0A151ZHH9_TIELA</name>
<keyword evidence="3" id="KW-0812">Transmembrane</keyword>
<evidence type="ECO:0000313" key="6">
    <source>
        <dbReference type="EMBL" id="KYQ93377.1"/>
    </source>
</evidence>
<dbReference type="Proteomes" id="UP000076078">
    <property type="component" value="Unassembled WGS sequence"/>
</dbReference>
<comment type="caution">
    <text evidence="6">The sequence shown here is derived from an EMBL/GenBank/DDBJ whole genome shotgun (WGS) entry which is preliminary data.</text>
</comment>
<dbReference type="InterPro" id="IPR052014">
    <property type="entry name" value="Dictyostelium_Tiger"/>
</dbReference>
<dbReference type="InterPro" id="IPR002909">
    <property type="entry name" value="IPT_dom"/>
</dbReference>
<feature type="domain" description="IPT/TIG" evidence="5">
    <location>
        <begin position="279"/>
        <end position="369"/>
    </location>
</feature>
<dbReference type="Gene3D" id="2.60.40.10">
    <property type="entry name" value="Immunoglobulins"/>
    <property type="match status" value="1"/>
</dbReference>
<feature type="signal peptide" evidence="4">
    <location>
        <begin position="1"/>
        <end position="25"/>
    </location>
</feature>
<accession>A0A151ZHH9</accession>
<evidence type="ECO:0000256" key="4">
    <source>
        <dbReference type="SAM" id="SignalP"/>
    </source>
</evidence>
<dbReference type="InterPro" id="IPR013783">
    <property type="entry name" value="Ig-like_fold"/>
</dbReference>
<dbReference type="InParanoid" id="A0A151ZHH9"/>
<dbReference type="OrthoDB" id="20300at2759"/>
<dbReference type="OMA" id="TICKAPE"/>
<evidence type="ECO:0000256" key="3">
    <source>
        <dbReference type="SAM" id="Phobius"/>
    </source>
</evidence>